<gene>
    <name evidence="1" type="ORF">HMPREF9144_0109</name>
</gene>
<name>F9DEL9_9BACT</name>
<accession>F9DEL9</accession>
<evidence type="ECO:0000313" key="2">
    <source>
        <dbReference type="Proteomes" id="UP000004123"/>
    </source>
</evidence>
<sequence length="44" mass="5396">MYLLYIIFCSLYFTNLIEKPTGMFVKEFNYNEIRSNTIKFLTIY</sequence>
<dbReference type="AlphaFoldDB" id="F9DEL9"/>
<comment type="caution">
    <text evidence="1">The sequence shown here is derived from an EMBL/GenBank/DDBJ whole genome shotgun (WGS) entry which is preliminary data.</text>
</comment>
<organism evidence="1 2">
    <name type="scientific">Prevotella pallens ATCC 700821</name>
    <dbReference type="NCBI Taxonomy" id="997353"/>
    <lineage>
        <taxon>Bacteria</taxon>
        <taxon>Pseudomonadati</taxon>
        <taxon>Bacteroidota</taxon>
        <taxon>Bacteroidia</taxon>
        <taxon>Bacteroidales</taxon>
        <taxon>Prevotellaceae</taxon>
        <taxon>Prevotella</taxon>
    </lineage>
</organism>
<dbReference type="HOGENOM" id="CLU_3220251_0_0_10"/>
<dbReference type="EMBL" id="AFPY01000001">
    <property type="protein sequence ID" value="EGQ23338.1"/>
    <property type="molecule type" value="Genomic_DNA"/>
</dbReference>
<protein>
    <submittedName>
        <fullName evidence="1">Uncharacterized protein</fullName>
    </submittedName>
</protein>
<reference evidence="1 2" key="1">
    <citation type="submission" date="2011-04" db="EMBL/GenBank/DDBJ databases">
        <authorList>
            <person name="Muzny D."/>
            <person name="Qin X."/>
            <person name="Deng J."/>
            <person name="Jiang H."/>
            <person name="Liu Y."/>
            <person name="Qu J."/>
            <person name="Song X.-Z."/>
            <person name="Zhang L."/>
            <person name="Thornton R."/>
            <person name="Coyle M."/>
            <person name="Francisco L."/>
            <person name="Jackson L."/>
            <person name="Javaid M."/>
            <person name="Korchina V."/>
            <person name="Kovar C."/>
            <person name="Mata R."/>
            <person name="Mathew T."/>
            <person name="Ngo R."/>
            <person name="Nguyen L."/>
            <person name="Nguyen N."/>
            <person name="Okwuonu G."/>
            <person name="Ongeri F."/>
            <person name="Pham C."/>
            <person name="Simmons D."/>
            <person name="Wilczek-Boney K."/>
            <person name="Hale W."/>
            <person name="Jakkamsetti A."/>
            <person name="Pham P."/>
            <person name="Ruth R."/>
            <person name="San Lucas F."/>
            <person name="Warren J."/>
            <person name="Zhang J."/>
            <person name="Zhao Z."/>
            <person name="Zhou C."/>
            <person name="Zhu D."/>
            <person name="Lee S."/>
            <person name="Bess C."/>
            <person name="Blankenburg K."/>
            <person name="Forbes L."/>
            <person name="Fu Q."/>
            <person name="Gubbala S."/>
            <person name="Hirani K."/>
            <person name="Jayaseelan J.C."/>
            <person name="Lara F."/>
            <person name="Munidasa M."/>
            <person name="Palculict T."/>
            <person name="Patil S."/>
            <person name="Pu L.-L."/>
            <person name="Saada N."/>
            <person name="Tang L."/>
            <person name="Weissenberger G."/>
            <person name="Zhu Y."/>
            <person name="Hemphill L."/>
            <person name="Shang Y."/>
            <person name="Youmans B."/>
            <person name="Ayvaz T."/>
            <person name="Ross M."/>
            <person name="Santibanez J."/>
            <person name="Aqrawi P."/>
            <person name="Gross S."/>
            <person name="Joshi V."/>
            <person name="Fowler G."/>
            <person name="Nazareth L."/>
            <person name="Reid J."/>
            <person name="Worley K."/>
            <person name="Petrosino J."/>
            <person name="Highlander S."/>
            <person name="Gibbs R."/>
        </authorList>
    </citation>
    <scope>NUCLEOTIDE SEQUENCE [LARGE SCALE GENOMIC DNA]</scope>
    <source>
        <strain evidence="1 2">ATCC 700821</strain>
    </source>
</reference>
<evidence type="ECO:0000313" key="1">
    <source>
        <dbReference type="EMBL" id="EGQ23338.1"/>
    </source>
</evidence>
<proteinExistence type="predicted"/>
<dbReference type="Proteomes" id="UP000004123">
    <property type="component" value="Unassembled WGS sequence"/>
</dbReference>